<sequence>MHIAYSCLLIAILLPYIWIYFAKFGRSDDGIAKRYNNYAPRAQQAKLEGYRARAVWAHNNAFEALPGFIAAVLVAIQAGVPAPLVNGAAIVFIVARVLHGVCYLADLAWQRSAIWAIGLLALVYLFVQALLHLA</sequence>
<evidence type="ECO:0000313" key="6">
    <source>
        <dbReference type="EMBL" id="SFZ74020.1"/>
    </source>
</evidence>
<dbReference type="InterPro" id="IPR001129">
    <property type="entry name" value="Membr-assoc_MAPEG"/>
</dbReference>
<keyword evidence="2 5" id="KW-0812">Transmembrane</keyword>
<dbReference type="OrthoDB" id="513661at2"/>
<evidence type="ECO:0000256" key="2">
    <source>
        <dbReference type="ARBA" id="ARBA00022692"/>
    </source>
</evidence>
<proteinExistence type="predicted"/>
<dbReference type="EMBL" id="FPKR01000003">
    <property type="protein sequence ID" value="SFZ74020.1"/>
    <property type="molecule type" value="Genomic_DNA"/>
</dbReference>
<dbReference type="Proteomes" id="UP000186513">
    <property type="component" value="Unassembled WGS sequence"/>
</dbReference>
<dbReference type="STRING" id="1121279.SAMN02745887_01087"/>
<dbReference type="RefSeq" id="WP_072427601.1">
    <property type="nucleotide sequence ID" value="NZ_FPKR01000003.1"/>
</dbReference>
<name>A0A1K2HB30_9NEIS</name>
<keyword evidence="7" id="KW-1185">Reference proteome</keyword>
<organism evidence="6 7">
    <name type="scientific">Chitinimonas taiwanensis DSM 18899</name>
    <dbReference type="NCBI Taxonomy" id="1121279"/>
    <lineage>
        <taxon>Bacteria</taxon>
        <taxon>Pseudomonadati</taxon>
        <taxon>Pseudomonadota</taxon>
        <taxon>Betaproteobacteria</taxon>
        <taxon>Neisseriales</taxon>
        <taxon>Chitinibacteraceae</taxon>
        <taxon>Chitinimonas</taxon>
    </lineage>
</organism>
<evidence type="ECO:0000256" key="3">
    <source>
        <dbReference type="ARBA" id="ARBA00022989"/>
    </source>
</evidence>
<keyword evidence="3 5" id="KW-1133">Transmembrane helix</keyword>
<dbReference type="Pfam" id="PF01124">
    <property type="entry name" value="MAPEG"/>
    <property type="match status" value="1"/>
</dbReference>
<evidence type="ECO:0000313" key="7">
    <source>
        <dbReference type="Proteomes" id="UP000186513"/>
    </source>
</evidence>
<dbReference type="PANTHER" id="PTHR35371">
    <property type="entry name" value="INNER MEMBRANE PROTEIN"/>
    <property type="match status" value="1"/>
</dbReference>
<protein>
    <submittedName>
        <fullName evidence="6">Uncharacterized conserved protein, MAPEG superfamily</fullName>
    </submittedName>
</protein>
<reference evidence="6 7" key="1">
    <citation type="submission" date="2016-11" db="EMBL/GenBank/DDBJ databases">
        <authorList>
            <person name="Jaros S."/>
            <person name="Januszkiewicz K."/>
            <person name="Wedrychowicz H."/>
        </authorList>
    </citation>
    <scope>NUCLEOTIDE SEQUENCE [LARGE SCALE GENOMIC DNA]</scope>
    <source>
        <strain evidence="6 7">DSM 18899</strain>
    </source>
</reference>
<comment type="subcellular location">
    <subcellularLocation>
        <location evidence="1">Membrane</location>
    </subcellularLocation>
</comment>
<gene>
    <name evidence="6" type="ORF">SAMN02745887_01087</name>
</gene>
<dbReference type="PANTHER" id="PTHR35371:SF1">
    <property type="entry name" value="BLR7753 PROTEIN"/>
    <property type="match status" value="1"/>
</dbReference>
<dbReference type="GO" id="GO:0016020">
    <property type="term" value="C:membrane"/>
    <property type="evidence" value="ECO:0007669"/>
    <property type="project" value="UniProtKB-SubCell"/>
</dbReference>
<dbReference type="Gene3D" id="1.20.120.550">
    <property type="entry name" value="Membrane associated eicosanoid/glutathione metabolism-like domain"/>
    <property type="match status" value="1"/>
</dbReference>
<feature type="transmembrane region" description="Helical" evidence="5">
    <location>
        <begin position="112"/>
        <end position="131"/>
    </location>
</feature>
<accession>A0A1K2HB30</accession>
<evidence type="ECO:0000256" key="4">
    <source>
        <dbReference type="ARBA" id="ARBA00023136"/>
    </source>
</evidence>
<evidence type="ECO:0000256" key="5">
    <source>
        <dbReference type="SAM" id="Phobius"/>
    </source>
</evidence>
<dbReference type="SUPFAM" id="SSF161084">
    <property type="entry name" value="MAPEG domain-like"/>
    <property type="match status" value="1"/>
</dbReference>
<dbReference type="AlphaFoldDB" id="A0A1K2HB30"/>
<feature type="transmembrane region" description="Helical" evidence="5">
    <location>
        <begin position="6"/>
        <end position="24"/>
    </location>
</feature>
<keyword evidence="4 5" id="KW-0472">Membrane</keyword>
<dbReference type="InterPro" id="IPR023352">
    <property type="entry name" value="MAPEG-like_dom_sf"/>
</dbReference>
<evidence type="ECO:0000256" key="1">
    <source>
        <dbReference type="ARBA" id="ARBA00004370"/>
    </source>
</evidence>